<organism evidence="1 2">
    <name type="scientific">Bradyrhizobium canariense</name>
    <dbReference type="NCBI Taxonomy" id="255045"/>
    <lineage>
        <taxon>Bacteria</taxon>
        <taxon>Pseudomonadati</taxon>
        <taxon>Pseudomonadota</taxon>
        <taxon>Alphaproteobacteria</taxon>
        <taxon>Hyphomicrobiales</taxon>
        <taxon>Nitrobacteraceae</taxon>
        <taxon>Bradyrhizobium</taxon>
    </lineage>
</organism>
<keyword evidence="2" id="KW-1185">Reference proteome</keyword>
<proteinExistence type="predicted"/>
<protein>
    <submittedName>
        <fullName evidence="1">Uncharacterized protein</fullName>
    </submittedName>
</protein>
<gene>
    <name evidence="1" type="ORF">SAMN05444158_7274</name>
</gene>
<dbReference type="RefSeq" id="WP_146690735.1">
    <property type="nucleotide sequence ID" value="NZ_LT629750.1"/>
</dbReference>
<sequence length="97" mass="10673">MLLTGLRSLTSLGITFSASLIFHHHYKSLFSFGRVVRRAMGNISDVKRHVGGHGLLCCNGSAVHAVADLGFPISLSGLRSRHPHLRLNRAEEKITDR</sequence>
<dbReference type="AlphaFoldDB" id="A0A1H2BKQ2"/>
<accession>A0A1H2BKQ2</accession>
<name>A0A1H2BKQ2_9BRAD</name>
<evidence type="ECO:0000313" key="2">
    <source>
        <dbReference type="Proteomes" id="UP000243904"/>
    </source>
</evidence>
<dbReference type="Proteomes" id="UP000243904">
    <property type="component" value="Chromosome I"/>
</dbReference>
<evidence type="ECO:0000313" key="1">
    <source>
        <dbReference type="EMBL" id="SDT58657.1"/>
    </source>
</evidence>
<reference evidence="2" key="1">
    <citation type="submission" date="2016-10" db="EMBL/GenBank/DDBJ databases">
        <authorList>
            <person name="Varghese N."/>
            <person name="Submissions S."/>
        </authorList>
    </citation>
    <scope>NUCLEOTIDE SEQUENCE [LARGE SCALE GENOMIC DNA]</scope>
    <source>
        <strain evidence="2">GAS369</strain>
    </source>
</reference>
<dbReference type="EMBL" id="LT629750">
    <property type="protein sequence ID" value="SDT58657.1"/>
    <property type="molecule type" value="Genomic_DNA"/>
</dbReference>